<evidence type="ECO:0000313" key="2">
    <source>
        <dbReference type="Proteomes" id="UP001056120"/>
    </source>
</evidence>
<accession>A0ACB9ENI7</accession>
<name>A0ACB9ENI7_9ASTR</name>
<organism evidence="1 2">
    <name type="scientific">Smallanthus sonchifolius</name>
    <dbReference type="NCBI Taxonomy" id="185202"/>
    <lineage>
        <taxon>Eukaryota</taxon>
        <taxon>Viridiplantae</taxon>
        <taxon>Streptophyta</taxon>
        <taxon>Embryophyta</taxon>
        <taxon>Tracheophyta</taxon>
        <taxon>Spermatophyta</taxon>
        <taxon>Magnoliopsida</taxon>
        <taxon>eudicotyledons</taxon>
        <taxon>Gunneridae</taxon>
        <taxon>Pentapetalae</taxon>
        <taxon>asterids</taxon>
        <taxon>campanulids</taxon>
        <taxon>Asterales</taxon>
        <taxon>Asteraceae</taxon>
        <taxon>Asteroideae</taxon>
        <taxon>Heliantheae alliance</taxon>
        <taxon>Millerieae</taxon>
        <taxon>Smallanthus</taxon>
    </lineage>
</organism>
<proteinExistence type="predicted"/>
<protein>
    <submittedName>
        <fullName evidence="1">Uncharacterized protein</fullName>
    </submittedName>
</protein>
<evidence type="ECO:0000313" key="1">
    <source>
        <dbReference type="EMBL" id="KAI3760584.1"/>
    </source>
</evidence>
<gene>
    <name evidence="1" type="ORF">L1987_50981</name>
</gene>
<dbReference type="Proteomes" id="UP001056120">
    <property type="component" value="Linkage Group LG17"/>
</dbReference>
<keyword evidence="2" id="KW-1185">Reference proteome</keyword>
<reference evidence="1 2" key="2">
    <citation type="journal article" date="2022" name="Mol. Ecol. Resour.">
        <title>The genomes of chicory, endive, great burdock and yacon provide insights into Asteraceae paleo-polyploidization history and plant inulin production.</title>
        <authorList>
            <person name="Fan W."/>
            <person name="Wang S."/>
            <person name="Wang H."/>
            <person name="Wang A."/>
            <person name="Jiang F."/>
            <person name="Liu H."/>
            <person name="Zhao H."/>
            <person name="Xu D."/>
            <person name="Zhang Y."/>
        </authorList>
    </citation>
    <scope>NUCLEOTIDE SEQUENCE [LARGE SCALE GENOMIC DNA]</scope>
    <source>
        <strain evidence="2">cv. Yunnan</strain>
        <tissue evidence="1">Leaves</tissue>
    </source>
</reference>
<dbReference type="EMBL" id="CM042034">
    <property type="protein sequence ID" value="KAI3760584.1"/>
    <property type="molecule type" value="Genomic_DNA"/>
</dbReference>
<sequence>MMKKGVAEIDQVVGKNRLLQESDIRNLPYLQAIVKESLRLHPVVPVIQRLSSQDCTMGGYHIPANTATFINVWSLNRDLTHRENPFKFMPERYKENQVDVRGQHFQLLPFGGGRRLYPRTSLGLLTVLTTLGAMIQCFEWKTEKNESLATVDMEVGIGFTLPRANPLVCIPVARLDPIPLSV</sequence>
<comment type="caution">
    <text evidence="1">The sequence shown here is derived from an EMBL/GenBank/DDBJ whole genome shotgun (WGS) entry which is preliminary data.</text>
</comment>
<reference evidence="2" key="1">
    <citation type="journal article" date="2022" name="Mol. Ecol. Resour.">
        <title>The genomes of chicory, endive, great burdock and yacon provide insights into Asteraceae palaeo-polyploidization history and plant inulin production.</title>
        <authorList>
            <person name="Fan W."/>
            <person name="Wang S."/>
            <person name="Wang H."/>
            <person name="Wang A."/>
            <person name="Jiang F."/>
            <person name="Liu H."/>
            <person name="Zhao H."/>
            <person name="Xu D."/>
            <person name="Zhang Y."/>
        </authorList>
    </citation>
    <scope>NUCLEOTIDE SEQUENCE [LARGE SCALE GENOMIC DNA]</scope>
    <source>
        <strain evidence="2">cv. Yunnan</strain>
    </source>
</reference>